<proteinExistence type="predicted"/>
<reference evidence="1" key="1">
    <citation type="journal article" date="2020" name="mSystems">
        <title>Genome- and Community-Level Interaction Insights into Carbon Utilization and Element Cycling Functions of Hydrothermarchaeota in Hydrothermal Sediment.</title>
        <authorList>
            <person name="Zhou Z."/>
            <person name="Liu Y."/>
            <person name="Xu W."/>
            <person name="Pan J."/>
            <person name="Luo Z.H."/>
            <person name="Li M."/>
        </authorList>
    </citation>
    <scope>NUCLEOTIDE SEQUENCE [LARGE SCALE GENOMIC DNA]</scope>
    <source>
        <strain evidence="1">SpSt-143</strain>
    </source>
</reference>
<dbReference type="AlphaFoldDB" id="A0A7V2F5Z9"/>
<name>A0A7V2F5Z9_RHOMR</name>
<protein>
    <submittedName>
        <fullName evidence="1">Uncharacterized protein</fullName>
    </submittedName>
</protein>
<comment type="caution">
    <text evidence="1">The sequence shown here is derived from an EMBL/GenBank/DDBJ whole genome shotgun (WGS) entry which is preliminary data.</text>
</comment>
<evidence type="ECO:0000313" key="1">
    <source>
        <dbReference type="EMBL" id="HER95871.1"/>
    </source>
</evidence>
<gene>
    <name evidence="1" type="ORF">ENO59_05070</name>
</gene>
<organism evidence="1">
    <name type="scientific">Rhodothermus marinus</name>
    <name type="common">Rhodothermus obamensis</name>
    <dbReference type="NCBI Taxonomy" id="29549"/>
    <lineage>
        <taxon>Bacteria</taxon>
        <taxon>Pseudomonadati</taxon>
        <taxon>Rhodothermota</taxon>
        <taxon>Rhodothermia</taxon>
        <taxon>Rhodothermales</taxon>
        <taxon>Rhodothermaceae</taxon>
        <taxon>Rhodothermus</taxon>
    </lineage>
</organism>
<dbReference type="EMBL" id="DSGB01000004">
    <property type="protein sequence ID" value="HER95871.1"/>
    <property type="molecule type" value="Genomic_DNA"/>
</dbReference>
<sequence>MQPRYRSLYHYYWLNDTLVAGHRLRRLEITPVDTQRAQALWQGVLYLTVDHQVVGAELSRTLRTLFGQEYQYIGLQLLPDRQGFWRLASEQLALEIHPPGLSPYRLCLHATYTYPPFDLNPTVLAHKQ</sequence>
<accession>A0A7V2F5Z9</accession>